<gene>
    <name evidence="3" type="ORF">BCL74_0068</name>
</gene>
<accession>A0A420WN45</accession>
<dbReference type="RefSeq" id="WP_121216679.1">
    <property type="nucleotide sequence ID" value="NZ_RBIG01000001.1"/>
</dbReference>
<name>A0A420WN45_9PROT</name>
<dbReference type="PRINTS" id="PR00313">
    <property type="entry name" value="CABNDNGRPT"/>
</dbReference>
<evidence type="ECO:0000256" key="2">
    <source>
        <dbReference type="ARBA" id="ARBA00022525"/>
    </source>
</evidence>
<dbReference type="PANTHER" id="PTHR38340">
    <property type="entry name" value="S-LAYER PROTEIN"/>
    <property type="match status" value="1"/>
</dbReference>
<comment type="subcellular location">
    <subcellularLocation>
        <location evidence="1">Secreted</location>
    </subcellularLocation>
</comment>
<dbReference type="InterPro" id="IPR018511">
    <property type="entry name" value="Hemolysin-typ_Ca-bd_CS"/>
</dbReference>
<dbReference type="InterPro" id="IPR050557">
    <property type="entry name" value="RTX_toxin/Mannuronan_C5-epim"/>
</dbReference>
<dbReference type="InterPro" id="IPR011049">
    <property type="entry name" value="Serralysin-like_metalloprot_C"/>
</dbReference>
<dbReference type="InterPro" id="IPR001343">
    <property type="entry name" value="Hemolysn_Ca-bd"/>
</dbReference>
<dbReference type="GO" id="GO:0005576">
    <property type="term" value="C:extracellular region"/>
    <property type="evidence" value="ECO:0007669"/>
    <property type="project" value="UniProtKB-SubCell"/>
</dbReference>
<dbReference type="EMBL" id="RBIG01000001">
    <property type="protein sequence ID" value="RKQ72305.1"/>
    <property type="molecule type" value="Genomic_DNA"/>
</dbReference>
<dbReference type="GO" id="GO:0005509">
    <property type="term" value="F:calcium ion binding"/>
    <property type="evidence" value="ECO:0007669"/>
    <property type="project" value="InterPro"/>
</dbReference>
<reference evidence="3 4" key="1">
    <citation type="submission" date="2018-10" db="EMBL/GenBank/DDBJ databases">
        <title>Comparative analysis of microorganisms from saline springs in Andes Mountain Range, Colombia.</title>
        <authorList>
            <person name="Rubin E."/>
        </authorList>
    </citation>
    <scope>NUCLEOTIDE SEQUENCE [LARGE SCALE GENOMIC DNA]</scope>
    <source>
        <strain evidence="3 4">USBA 36</strain>
    </source>
</reference>
<organism evidence="3 4">
    <name type="scientific">Oceanibaculum indicum</name>
    <dbReference type="NCBI Taxonomy" id="526216"/>
    <lineage>
        <taxon>Bacteria</taxon>
        <taxon>Pseudomonadati</taxon>
        <taxon>Pseudomonadota</taxon>
        <taxon>Alphaproteobacteria</taxon>
        <taxon>Rhodospirillales</taxon>
        <taxon>Oceanibaculaceae</taxon>
        <taxon>Oceanibaculum</taxon>
    </lineage>
</organism>
<dbReference type="PANTHER" id="PTHR38340:SF1">
    <property type="entry name" value="S-LAYER PROTEIN"/>
    <property type="match status" value="1"/>
</dbReference>
<evidence type="ECO:0000313" key="4">
    <source>
        <dbReference type="Proteomes" id="UP000277424"/>
    </source>
</evidence>
<dbReference type="Gene3D" id="2.150.10.10">
    <property type="entry name" value="Serralysin-like metalloprotease, C-terminal"/>
    <property type="match status" value="1"/>
</dbReference>
<dbReference type="PROSITE" id="PS00330">
    <property type="entry name" value="HEMOLYSIN_CALCIUM"/>
    <property type="match status" value="2"/>
</dbReference>
<protein>
    <submittedName>
        <fullName evidence="3">Hemolysin type calcium-binding protein</fullName>
    </submittedName>
</protein>
<dbReference type="OrthoDB" id="7515000at2"/>
<evidence type="ECO:0000313" key="3">
    <source>
        <dbReference type="EMBL" id="RKQ72305.1"/>
    </source>
</evidence>
<keyword evidence="2" id="KW-0964">Secreted</keyword>
<dbReference type="Proteomes" id="UP000277424">
    <property type="component" value="Unassembled WGS sequence"/>
</dbReference>
<proteinExistence type="predicted"/>
<sequence length="393" mass="40581">MSTLSDLKAKNPDIFSELGTHITQGVFSNSTNYPTATTGTINAANGGSGVQVVVGGTGDDTISVGNGNGDVVAFGGPGTDRLNLLDITLGTDWEIGEWRTAGTITDYATGTQKQIGGLLFYNETTDQTIATGDRIESVHLGSGDVIRGSLSSQQVSTLESINAYLGVLNMDKLIEQEFLPDGTTDSGFAKVIQFFAGAPHLYQDRDLGKSVILEEASTFTGTDSPDVVHSEVGGHNIRMEFGLDFVDLRGTTAANVVNGGNQGDTILGGDGGDELRGGKGLDSIVGGAGDDTIYSGLGRDTLTGGDGADIFVLRGFDARFPDALLAPTVTDFQAGSDRIAMQGVSDAQIAAALASQTQVSGGVQFTIDGTTITVQGVSNLSTSDVRTDDFLGV</sequence>
<dbReference type="AlphaFoldDB" id="A0A420WN45"/>
<evidence type="ECO:0000256" key="1">
    <source>
        <dbReference type="ARBA" id="ARBA00004613"/>
    </source>
</evidence>
<comment type="caution">
    <text evidence="3">The sequence shown here is derived from an EMBL/GenBank/DDBJ whole genome shotgun (WGS) entry which is preliminary data.</text>
</comment>
<dbReference type="SUPFAM" id="SSF51120">
    <property type="entry name" value="beta-Roll"/>
    <property type="match status" value="1"/>
</dbReference>
<dbReference type="Pfam" id="PF00353">
    <property type="entry name" value="HemolysinCabind"/>
    <property type="match status" value="2"/>
</dbReference>